<name>A0A7W7FJ76_9MICO</name>
<proteinExistence type="predicted"/>
<gene>
    <name evidence="1" type="ORF">BKA24_002845</name>
</gene>
<evidence type="ECO:0000313" key="1">
    <source>
        <dbReference type="EMBL" id="MBB4668136.1"/>
    </source>
</evidence>
<keyword evidence="2" id="KW-1185">Reference proteome</keyword>
<dbReference type="AlphaFoldDB" id="A0A7W7FJ76"/>
<reference evidence="1 2" key="1">
    <citation type="submission" date="2020-08" db="EMBL/GenBank/DDBJ databases">
        <title>Sequencing the genomes of 1000 actinobacteria strains.</title>
        <authorList>
            <person name="Klenk H.-P."/>
        </authorList>
    </citation>
    <scope>NUCLEOTIDE SEQUENCE [LARGE SCALE GENOMIC DNA]</scope>
    <source>
        <strain evidence="1 2">DSM 24947</strain>
    </source>
</reference>
<accession>A0A7W7FJ76</accession>
<evidence type="ECO:0000313" key="2">
    <source>
        <dbReference type="Proteomes" id="UP000573729"/>
    </source>
</evidence>
<sequence length="205" mass="21734">MRSQREIAGTWSWRARLPLVVSVALLTGIVVGCAADPTDAGLQKGIIYSVDTLIDDARSELAIGRFGDVDEFVRANGISLDDASANRDSTGLPWLLAQNVDAAELEARFAAFPASGVRDPIVLGVAAGRASGTVHLFVRMGTTDSVGFGSYLYVYFVCVDVDIDLDSKTANGHRVGCPALPAALTKDAKELPNEAAILGQDWPQQ</sequence>
<dbReference type="Proteomes" id="UP000573729">
    <property type="component" value="Unassembled WGS sequence"/>
</dbReference>
<evidence type="ECO:0008006" key="3">
    <source>
        <dbReference type="Google" id="ProtNLM"/>
    </source>
</evidence>
<dbReference type="EMBL" id="JACHMD010000001">
    <property type="protein sequence ID" value="MBB4668136.1"/>
    <property type="molecule type" value="Genomic_DNA"/>
</dbReference>
<comment type="caution">
    <text evidence="1">The sequence shown here is derived from an EMBL/GenBank/DDBJ whole genome shotgun (WGS) entry which is preliminary data.</text>
</comment>
<organism evidence="1 2">
    <name type="scientific">Microbacterium marinum</name>
    <dbReference type="NCBI Taxonomy" id="421115"/>
    <lineage>
        <taxon>Bacteria</taxon>
        <taxon>Bacillati</taxon>
        <taxon>Actinomycetota</taxon>
        <taxon>Actinomycetes</taxon>
        <taxon>Micrococcales</taxon>
        <taxon>Microbacteriaceae</taxon>
        <taxon>Microbacterium</taxon>
    </lineage>
</organism>
<dbReference type="PROSITE" id="PS51257">
    <property type="entry name" value="PROKAR_LIPOPROTEIN"/>
    <property type="match status" value="1"/>
</dbReference>
<dbReference type="RefSeq" id="WP_184219685.1">
    <property type="nucleotide sequence ID" value="NZ_JACHMD010000001.1"/>
</dbReference>
<protein>
    <recommendedName>
        <fullName evidence="3">Lipoprotein</fullName>
    </recommendedName>
</protein>